<protein>
    <recommendedName>
        <fullName evidence="3">Transposase DDE domain-containing protein</fullName>
    </recommendedName>
</protein>
<accession>A0A1H9VYZ4</accession>
<reference evidence="2" key="1">
    <citation type="submission" date="2016-10" db="EMBL/GenBank/DDBJ databases">
        <authorList>
            <person name="Varghese N."/>
            <person name="Submissions S."/>
        </authorList>
    </citation>
    <scope>NUCLEOTIDE SEQUENCE [LARGE SCALE GENOMIC DNA]</scope>
    <source>
        <strain evidence="2">CGMCC 4.3525</strain>
    </source>
</reference>
<dbReference type="PANTHER" id="PTHR33627:SF1">
    <property type="entry name" value="TRANSPOSASE"/>
    <property type="match status" value="1"/>
</dbReference>
<proteinExistence type="predicted"/>
<dbReference type="AlphaFoldDB" id="A0A1H9VYZ4"/>
<dbReference type="SUPFAM" id="SSF53098">
    <property type="entry name" value="Ribonuclease H-like"/>
    <property type="match status" value="1"/>
</dbReference>
<dbReference type="PANTHER" id="PTHR33627">
    <property type="entry name" value="TRANSPOSASE"/>
    <property type="match status" value="1"/>
</dbReference>
<sequence length="94" mass="10464">MAYYLCCAPSGTTDDDLIRVAGARWAIEDCFQTAKTEVGLDHYQVRRYDAWYRHITLAMLAHTYLAVTAAIAPKALAAASSRSHSERSSVSWHT</sequence>
<dbReference type="EMBL" id="FOFR01000029">
    <property type="protein sequence ID" value="SES26739.1"/>
    <property type="molecule type" value="Genomic_DNA"/>
</dbReference>
<keyword evidence="2" id="KW-1185">Reference proteome</keyword>
<dbReference type="InterPro" id="IPR039365">
    <property type="entry name" value="IS701-like"/>
</dbReference>
<dbReference type="InterPro" id="IPR012337">
    <property type="entry name" value="RNaseH-like_sf"/>
</dbReference>
<dbReference type="STRING" id="402600.SAMN05216188_12917"/>
<dbReference type="Proteomes" id="UP000199352">
    <property type="component" value="Unassembled WGS sequence"/>
</dbReference>
<name>A0A1H9VYZ4_9PSEU</name>
<gene>
    <name evidence="1" type="ORF">SAMN05216188_12917</name>
</gene>
<evidence type="ECO:0000313" key="1">
    <source>
        <dbReference type="EMBL" id="SES26739.1"/>
    </source>
</evidence>
<evidence type="ECO:0008006" key="3">
    <source>
        <dbReference type="Google" id="ProtNLM"/>
    </source>
</evidence>
<evidence type="ECO:0000313" key="2">
    <source>
        <dbReference type="Proteomes" id="UP000199352"/>
    </source>
</evidence>
<organism evidence="1 2">
    <name type="scientific">Lentzea xinjiangensis</name>
    <dbReference type="NCBI Taxonomy" id="402600"/>
    <lineage>
        <taxon>Bacteria</taxon>
        <taxon>Bacillati</taxon>
        <taxon>Actinomycetota</taxon>
        <taxon>Actinomycetes</taxon>
        <taxon>Pseudonocardiales</taxon>
        <taxon>Pseudonocardiaceae</taxon>
        <taxon>Lentzea</taxon>
    </lineage>
</organism>